<reference evidence="2" key="2">
    <citation type="submission" date="2020-11" db="EMBL/GenBank/DDBJ databases">
        <authorList>
            <person name="McCartney M.A."/>
            <person name="Auch B."/>
            <person name="Kono T."/>
            <person name="Mallez S."/>
            <person name="Becker A."/>
            <person name="Gohl D.M."/>
            <person name="Silverstein K.A.T."/>
            <person name="Koren S."/>
            <person name="Bechman K.B."/>
            <person name="Herman A."/>
            <person name="Abrahante J.E."/>
            <person name="Garbe J."/>
        </authorList>
    </citation>
    <scope>NUCLEOTIDE SEQUENCE</scope>
    <source>
        <strain evidence="2">Duluth1</strain>
        <tissue evidence="2">Whole animal</tissue>
    </source>
</reference>
<evidence type="ECO:0008006" key="4">
    <source>
        <dbReference type="Google" id="ProtNLM"/>
    </source>
</evidence>
<dbReference type="EMBL" id="JAIWYP010000001">
    <property type="protein sequence ID" value="KAH3890616.1"/>
    <property type="molecule type" value="Genomic_DNA"/>
</dbReference>
<reference evidence="2" key="1">
    <citation type="journal article" date="2019" name="bioRxiv">
        <title>The Genome of the Zebra Mussel, Dreissena polymorpha: A Resource for Invasive Species Research.</title>
        <authorList>
            <person name="McCartney M.A."/>
            <person name="Auch B."/>
            <person name="Kono T."/>
            <person name="Mallez S."/>
            <person name="Zhang Y."/>
            <person name="Obille A."/>
            <person name="Becker A."/>
            <person name="Abrahante J.E."/>
            <person name="Garbe J."/>
            <person name="Badalamenti J.P."/>
            <person name="Herman A."/>
            <person name="Mangelson H."/>
            <person name="Liachko I."/>
            <person name="Sullivan S."/>
            <person name="Sone E.D."/>
            <person name="Koren S."/>
            <person name="Silverstein K.A.T."/>
            <person name="Beckman K.B."/>
            <person name="Gohl D.M."/>
        </authorList>
    </citation>
    <scope>NUCLEOTIDE SEQUENCE</scope>
    <source>
        <strain evidence="2">Duluth1</strain>
        <tissue evidence="2">Whole animal</tissue>
    </source>
</reference>
<evidence type="ECO:0000256" key="1">
    <source>
        <dbReference type="SAM" id="SignalP"/>
    </source>
</evidence>
<dbReference type="AlphaFoldDB" id="A0A9D4N9P9"/>
<gene>
    <name evidence="2" type="ORF">DPMN_014701</name>
</gene>
<evidence type="ECO:0000313" key="3">
    <source>
        <dbReference type="Proteomes" id="UP000828390"/>
    </source>
</evidence>
<keyword evidence="3" id="KW-1185">Reference proteome</keyword>
<feature type="signal peptide" evidence="1">
    <location>
        <begin position="1"/>
        <end position="17"/>
    </location>
</feature>
<comment type="caution">
    <text evidence="2">The sequence shown here is derived from an EMBL/GenBank/DDBJ whole genome shotgun (WGS) entry which is preliminary data.</text>
</comment>
<keyword evidence="1" id="KW-0732">Signal</keyword>
<organism evidence="2 3">
    <name type="scientific">Dreissena polymorpha</name>
    <name type="common">Zebra mussel</name>
    <name type="synonym">Mytilus polymorpha</name>
    <dbReference type="NCBI Taxonomy" id="45954"/>
    <lineage>
        <taxon>Eukaryota</taxon>
        <taxon>Metazoa</taxon>
        <taxon>Spiralia</taxon>
        <taxon>Lophotrochozoa</taxon>
        <taxon>Mollusca</taxon>
        <taxon>Bivalvia</taxon>
        <taxon>Autobranchia</taxon>
        <taxon>Heteroconchia</taxon>
        <taxon>Euheterodonta</taxon>
        <taxon>Imparidentia</taxon>
        <taxon>Neoheterodontei</taxon>
        <taxon>Myida</taxon>
        <taxon>Dreissenoidea</taxon>
        <taxon>Dreissenidae</taxon>
        <taxon>Dreissena</taxon>
    </lineage>
</organism>
<sequence>MSLVLRKLGLIIICVQCHLRLDIVAHKQTWHTAVTIYRPDWPTRGPHLQETGLGKAYIYRQDWPTKAYIYRPDLPTRGPHLQARLDYERPTFTGKTG</sequence>
<evidence type="ECO:0000313" key="2">
    <source>
        <dbReference type="EMBL" id="KAH3890616.1"/>
    </source>
</evidence>
<accession>A0A9D4N9P9</accession>
<proteinExistence type="predicted"/>
<name>A0A9D4N9P9_DREPO</name>
<feature type="chain" id="PRO_5038669945" description="Secreted protein" evidence="1">
    <location>
        <begin position="18"/>
        <end position="97"/>
    </location>
</feature>
<protein>
    <recommendedName>
        <fullName evidence="4">Secreted protein</fullName>
    </recommendedName>
</protein>
<dbReference type="Proteomes" id="UP000828390">
    <property type="component" value="Unassembled WGS sequence"/>
</dbReference>